<dbReference type="AlphaFoldDB" id="G4TZT7"/>
<sequence length="135" mass="15366">MALVPIVNSGKYRIRNWTVALNADNSHTLYAESANAPAIGGGPITEVSKRFYISLEKQSAQGVHWFLQPVFIGSDPRILYAIYEPGRRGHWELCSADKKKPVKLNKEWHDDENRLVPMHFTPEALWVLEHVKGDE</sequence>
<dbReference type="EMBL" id="CAFZ01001041">
    <property type="protein sequence ID" value="CCA76830.1"/>
    <property type="molecule type" value="Genomic_DNA"/>
</dbReference>
<dbReference type="Proteomes" id="UP000007148">
    <property type="component" value="Unassembled WGS sequence"/>
</dbReference>
<name>G4TZT7_SERID</name>
<proteinExistence type="predicted"/>
<dbReference type="InParanoid" id="G4TZT7"/>
<dbReference type="HOGENOM" id="CLU_139903_0_0_1"/>
<gene>
    <name evidence="1" type="ORF">PIIN_10816</name>
</gene>
<evidence type="ECO:0000313" key="2">
    <source>
        <dbReference type="Proteomes" id="UP000007148"/>
    </source>
</evidence>
<keyword evidence="2" id="KW-1185">Reference proteome</keyword>
<reference evidence="1 2" key="1">
    <citation type="journal article" date="2011" name="PLoS Pathog.">
        <title>Endophytic Life Strategies Decoded by Genome and Transcriptome Analyses of the Mutualistic Root Symbiont Piriformospora indica.</title>
        <authorList>
            <person name="Zuccaro A."/>
            <person name="Lahrmann U."/>
            <person name="Guldener U."/>
            <person name="Langen G."/>
            <person name="Pfiffi S."/>
            <person name="Biedenkopf D."/>
            <person name="Wong P."/>
            <person name="Samans B."/>
            <person name="Grimm C."/>
            <person name="Basiewicz M."/>
            <person name="Murat C."/>
            <person name="Martin F."/>
            <person name="Kogel K.H."/>
        </authorList>
    </citation>
    <scope>NUCLEOTIDE SEQUENCE [LARGE SCALE GENOMIC DNA]</scope>
    <source>
        <strain evidence="1 2">DSM 11827</strain>
    </source>
</reference>
<accession>G4TZT7</accession>
<organism evidence="1 2">
    <name type="scientific">Serendipita indica (strain DSM 11827)</name>
    <name type="common">Root endophyte fungus</name>
    <name type="synonym">Piriformospora indica</name>
    <dbReference type="NCBI Taxonomy" id="1109443"/>
    <lineage>
        <taxon>Eukaryota</taxon>
        <taxon>Fungi</taxon>
        <taxon>Dikarya</taxon>
        <taxon>Basidiomycota</taxon>
        <taxon>Agaricomycotina</taxon>
        <taxon>Agaricomycetes</taxon>
        <taxon>Sebacinales</taxon>
        <taxon>Serendipitaceae</taxon>
        <taxon>Serendipita</taxon>
    </lineage>
</organism>
<protein>
    <submittedName>
        <fullName evidence="1">Uncharacterized protein</fullName>
    </submittedName>
</protein>
<evidence type="ECO:0000313" key="1">
    <source>
        <dbReference type="EMBL" id="CCA76830.1"/>
    </source>
</evidence>
<comment type="caution">
    <text evidence="1">The sequence shown here is derived from an EMBL/GenBank/DDBJ whole genome shotgun (WGS) entry which is preliminary data.</text>
</comment>